<dbReference type="Gene3D" id="3.40.50.720">
    <property type="entry name" value="NAD(P)-binding Rossmann-like Domain"/>
    <property type="match status" value="1"/>
</dbReference>
<dbReference type="AlphaFoldDB" id="A0A8H4W2Q7"/>
<gene>
    <name evidence="4" type="ORF">G7Y89_g6741</name>
</gene>
<dbReference type="EMBL" id="JAAMPI010000449">
    <property type="protein sequence ID" value="KAF4631391.1"/>
    <property type="molecule type" value="Genomic_DNA"/>
</dbReference>
<evidence type="ECO:0000256" key="2">
    <source>
        <dbReference type="ARBA" id="ARBA00023002"/>
    </source>
</evidence>
<evidence type="ECO:0000313" key="5">
    <source>
        <dbReference type="Proteomes" id="UP000566819"/>
    </source>
</evidence>
<dbReference type="InterPro" id="IPR036291">
    <property type="entry name" value="NAD(P)-bd_dom_sf"/>
</dbReference>
<protein>
    <recommendedName>
        <fullName evidence="3">NmrA-like domain-containing protein</fullName>
    </recommendedName>
</protein>
<keyword evidence="1" id="KW-0521">NADP</keyword>
<dbReference type="Pfam" id="PF05368">
    <property type="entry name" value="NmrA"/>
    <property type="match status" value="1"/>
</dbReference>
<dbReference type="PANTHER" id="PTHR43349">
    <property type="entry name" value="PINORESINOL REDUCTASE-RELATED"/>
    <property type="match status" value="1"/>
</dbReference>
<keyword evidence="5" id="KW-1185">Reference proteome</keyword>
<keyword evidence="2" id="KW-0560">Oxidoreductase</keyword>
<dbReference type="PANTHER" id="PTHR43349:SF93">
    <property type="entry name" value="ISOFLAVONE REDUCTASE HOMOLOG P3-RELATED"/>
    <property type="match status" value="1"/>
</dbReference>
<name>A0A8H4W2Q7_9HELO</name>
<dbReference type="InterPro" id="IPR050608">
    <property type="entry name" value="NmrA-type/Isoflavone_red_sf"/>
</dbReference>
<organism evidence="4 5">
    <name type="scientific">Cudoniella acicularis</name>
    <dbReference type="NCBI Taxonomy" id="354080"/>
    <lineage>
        <taxon>Eukaryota</taxon>
        <taxon>Fungi</taxon>
        <taxon>Dikarya</taxon>
        <taxon>Ascomycota</taxon>
        <taxon>Pezizomycotina</taxon>
        <taxon>Leotiomycetes</taxon>
        <taxon>Helotiales</taxon>
        <taxon>Tricladiaceae</taxon>
        <taxon>Cudoniella</taxon>
    </lineage>
</organism>
<evidence type="ECO:0000259" key="3">
    <source>
        <dbReference type="Pfam" id="PF05368"/>
    </source>
</evidence>
<dbReference type="SUPFAM" id="SSF51735">
    <property type="entry name" value="NAD(P)-binding Rossmann-fold domains"/>
    <property type="match status" value="1"/>
</dbReference>
<comment type="caution">
    <text evidence="4">The sequence shown here is derived from an EMBL/GenBank/DDBJ whole genome shotgun (WGS) entry which is preliminary data.</text>
</comment>
<dbReference type="Gene3D" id="3.90.25.10">
    <property type="entry name" value="UDP-galactose 4-epimerase, domain 1"/>
    <property type="match status" value="1"/>
</dbReference>
<dbReference type="Proteomes" id="UP000566819">
    <property type="component" value="Unassembled WGS sequence"/>
</dbReference>
<dbReference type="GO" id="GO:0016491">
    <property type="term" value="F:oxidoreductase activity"/>
    <property type="evidence" value="ECO:0007669"/>
    <property type="project" value="UniProtKB-KW"/>
</dbReference>
<evidence type="ECO:0000256" key="1">
    <source>
        <dbReference type="ARBA" id="ARBA00022857"/>
    </source>
</evidence>
<evidence type="ECO:0000313" key="4">
    <source>
        <dbReference type="EMBL" id="KAF4631391.1"/>
    </source>
</evidence>
<feature type="domain" description="NmrA-like" evidence="3">
    <location>
        <begin position="3"/>
        <end position="242"/>
    </location>
</feature>
<reference evidence="4 5" key="1">
    <citation type="submission" date="2020-03" db="EMBL/GenBank/DDBJ databases">
        <title>Draft Genome Sequence of Cudoniella acicularis.</title>
        <authorList>
            <person name="Buettner E."/>
            <person name="Kellner H."/>
        </authorList>
    </citation>
    <scope>NUCLEOTIDE SEQUENCE [LARGE SCALE GENOMIC DNA]</scope>
    <source>
        <strain evidence="4 5">DSM 108380</strain>
    </source>
</reference>
<dbReference type="CDD" id="cd05259">
    <property type="entry name" value="PCBER_SDR_a"/>
    <property type="match status" value="1"/>
</dbReference>
<dbReference type="OrthoDB" id="419598at2759"/>
<proteinExistence type="predicted"/>
<dbReference type="InterPro" id="IPR045312">
    <property type="entry name" value="PCBER-like"/>
</dbReference>
<accession>A0A8H4W2Q7</accession>
<dbReference type="InterPro" id="IPR008030">
    <property type="entry name" value="NmrA-like"/>
</dbReference>
<sequence length="326" mass="36224">MTKPRVLIVGATGRTGGVIVDGLLEAGETEVEALIRPESSIKPSILRLKDRGVKIHVAEIKDEAQLTGILVGIDAIISAIGPGAQFDQTPLADTAKKAGVKRFVPCAFMTVCPPGGVMWIRDQKEQIYQHLRKIGLPYTIIDVGYWYQASFPTLPSKCVDYASLLIPNVTISGDGNMKTALTDLRDVGPYVAKIITDDRTVNKYVFCYGELLSQEEIFARLEELSGEKIERQYISPDQLLALRETTKASFEYDLSNMKQAMTVISLEYSYSKFVRGDNSPDYAKYLGYFDASDLYTDFVPRSFEVFAKELLDGKAAKIFEEISLRA</sequence>